<dbReference type="InterPro" id="IPR036390">
    <property type="entry name" value="WH_DNA-bd_sf"/>
</dbReference>
<dbReference type="EMBL" id="JBHSDY010000005">
    <property type="protein sequence ID" value="MFC4298334.1"/>
    <property type="molecule type" value="Genomic_DNA"/>
</dbReference>
<gene>
    <name evidence="7" type="ORF">ACFO0J_09810</name>
</gene>
<dbReference type="InterPro" id="IPR005119">
    <property type="entry name" value="LysR_subst-bd"/>
</dbReference>
<sequence>MGINIDIRHMRVVLAVLDNGGYTAAAGKLYVSQSSISRTIQEVESSLGVALFRRTTRSVGLTPEGERFVAVARTIVAQFEKGLNHFSGYLAGRSGSVRLATVSSVASTLLPDILSRFCQQRPEVEVSIQDGFSEEILAQVSGGDVDFAVTALHRTPPDLQSETLATDRFVCIFRPDHRFAAMAQVTWADLQDEPIIAFDQKSSIHLQLHELAQKLGISPKALLHVREVNAIGGLVSAGIGVTILPSLLLPTVQFVSLDYKVVRSPVLERKICLVYDALRPLARPALDLMDALRDARDHHMRLPPEARWSKRQGRRAVATPGAGASGRAGTRA</sequence>
<dbReference type="InterPro" id="IPR000847">
    <property type="entry name" value="LysR_HTH_N"/>
</dbReference>
<dbReference type="Pfam" id="PF00126">
    <property type="entry name" value="HTH_1"/>
    <property type="match status" value="1"/>
</dbReference>
<dbReference type="CDD" id="cd08440">
    <property type="entry name" value="PBP2_LTTR_like_4"/>
    <property type="match status" value="1"/>
</dbReference>
<dbReference type="Pfam" id="PF03466">
    <property type="entry name" value="LysR_substrate"/>
    <property type="match status" value="1"/>
</dbReference>
<evidence type="ECO:0000256" key="4">
    <source>
        <dbReference type="ARBA" id="ARBA00023163"/>
    </source>
</evidence>
<comment type="caution">
    <text evidence="7">The sequence shown here is derived from an EMBL/GenBank/DDBJ whole genome shotgun (WGS) entry which is preliminary data.</text>
</comment>
<reference evidence="8" key="1">
    <citation type="journal article" date="2019" name="Int. J. Syst. Evol. Microbiol.">
        <title>The Global Catalogue of Microorganisms (GCM) 10K type strain sequencing project: providing services to taxonomists for standard genome sequencing and annotation.</title>
        <authorList>
            <consortium name="The Broad Institute Genomics Platform"/>
            <consortium name="The Broad Institute Genome Sequencing Center for Infectious Disease"/>
            <person name="Wu L."/>
            <person name="Ma J."/>
        </authorList>
    </citation>
    <scope>NUCLEOTIDE SEQUENCE [LARGE SCALE GENOMIC DNA]</scope>
    <source>
        <strain evidence="8">CGMCC 1.19029</strain>
    </source>
</reference>
<dbReference type="PRINTS" id="PR00039">
    <property type="entry name" value="HTHLYSR"/>
</dbReference>
<dbReference type="PANTHER" id="PTHR30419:SF8">
    <property type="entry name" value="NITROGEN ASSIMILATION TRANSCRIPTIONAL ACTIVATOR-RELATED"/>
    <property type="match status" value="1"/>
</dbReference>
<dbReference type="Proteomes" id="UP001595756">
    <property type="component" value="Unassembled WGS sequence"/>
</dbReference>
<feature type="domain" description="HTH lysR-type" evidence="6">
    <location>
        <begin position="5"/>
        <end position="62"/>
    </location>
</feature>
<dbReference type="SUPFAM" id="SSF53850">
    <property type="entry name" value="Periplasmic binding protein-like II"/>
    <property type="match status" value="1"/>
</dbReference>
<protein>
    <submittedName>
        <fullName evidence="7">LysR family transcriptional regulator</fullName>
    </submittedName>
</protein>
<feature type="compositionally biased region" description="Low complexity" evidence="5">
    <location>
        <begin position="318"/>
        <end position="332"/>
    </location>
</feature>
<evidence type="ECO:0000259" key="6">
    <source>
        <dbReference type="PROSITE" id="PS50931"/>
    </source>
</evidence>
<dbReference type="PANTHER" id="PTHR30419">
    <property type="entry name" value="HTH-TYPE TRANSCRIPTIONAL REGULATOR YBHD"/>
    <property type="match status" value="1"/>
</dbReference>
<keyword evidence="8" id="KW-1185">Reference proteome</keyword>
<keyword evidence="4" id="KW-0804">Transcription</keyword>
<evidence type="ECO:0000256" key="5">
    <source>
        <dbReference type="SAM" id="MobiDB-lite"/>
    </source>
</evidence>
<organism evidence="7 8">
    <name type="scientific">Castellaniella hirudinis</name>
    <dbReference type="NCBI Taxonomy" id="1144617"/>
    <lineage>
        <taxon>Bacteria</taxon>
        <taxon>Pseudomonadati</taxon>
        <taxon>Pseudomonadota</taxon>
        <taxon>Betaproteobacteria</taxon>
        <taxon>Burkholderiales</taxon>
        <taxon>Alcaligenaceae</taxon>
        <taxon>Castellaniella</taxon>
    </lineage>
</organism>
<dbReference type="InterPro" id="IPR050950">
    <property type="entry name" value="HTH-type_LysR_regulators"/>
</dbReference>
<proteinExistence type="inferred from homology"/>
<accession>A0ABV8RZY1</accession>
<dbReference type="SUPFAM" id="SSF46785">
    <property type="entry name" value="Winged helix' DNA-binding domain"/>
    <property type="match status" value="1"/>
</dbReference>
<evidence type="ECO:0000256" key="3">
    <source>
        <dbReference type="ARBA" id="ARBA00023125"/>
    </source>
</evidence>
<dbReference type="RefSeq" id="WP_376812885.1">
    <property type="nucleotide sequence ID" value="NZ_JBHSDY010000005.1"/>
</dbReference>
<dbReference type="Gene3D" id="1.10.10.10">
    <property type="entry name" value="Winged helix-like DNA-binding domain superfamily/Winged helix DNA-binding domain"/>
    <property type="match status" value="1"/>
</dbReference>
<evidence type="ECO:0000256" key="2">
    <source>
        <dbReference type="ARBA" id="ARBA00023015"/>
    </source>
</evidence>
<evidence type="ECO:0000256" key="1">
    <source>
        <dbReference type="ARBA" id="ARBA00009437"/>
    </source>
</evidence>
<dbReference type="InterPro" id="IPR036388">
    <property type="entry name" value="WH-like_DNA-bd_sf"/>
</dbReference>
<dbReference type="Gene3D" id="3.40.190.290">
    <property type="match status" value="1"/>
</dbReference>
<dbReference type="PROSITE" id="PS50931">
    <property type="entry name" value="HTH_LYSR"/>
    <property type="match status" value="1"/>
</dbReference>
<evidence type="ECO:0000313" key="8">
    <source>
        <dbReference type="Proteomes" id="UP001595756"/>
    </source>
</evidence>
<evidence type="ECO:0000313" key="7">
    <source>
        <dbReference type="EMBL" id="MFC4298334.1"/>
    </source>
</evidence>
<comment type="similarity">
    <text evidence="1">Belongs to the LysR transcriptional regulatory family.</text>
</comment>
<keyword evidence="2" id="KW-0805">Transcription regulation</keyword>
<feature type="region of interest" description="Disordered" evidence="5">
    <location>
        <begin position="302"/>
        <end position="332"/>
    </location>
</feature>
<name>A0ABV8RZY1_9BURK</name>
<keyword evidence="3" id="KW-0238">DNA-binding</keyword>